<evidence type="ECO:0000259" key="13">
    <source>
        <dbReference type="PROSITE" id="PS50880"/>
    </source>
</evidence>
<evidence type="ECO:0000256" key="1">
    <source>
        <dbReference type="ARBA" id="ARBA00022478"/>
    </source>
</evidence>
<dbReference type="FunFam" id="3.90.580.10:FF:000001">
    <property type="entry name" value="DNA primase"/>
    <property type="match status" value="1"/>
</dbReference>
<evidence type="ECO:0000256" key="7">
    <source>
        <dbReference type="ARBA" id="ARBA00022771"/>
    </source>
</evidence>
<comment type="catalytic activity">
    <reaction evidence="12">
        <text>ssDNA + n NTP = ssDNA/pppN(pN)n-1 hybrid + (n-1) diphosphate.</text>
        <dbReference type="EC" id="2.7.7.101"/>
    </reaction>
</comment>
<dbReference type="Pfam" id="PF01807">
    <property type="entry name" value="Zn_ribbon_DnaG"/>
    <property type="match status" value="1"/>
</dbReference>
<dbReference type="RefSeq" id="WP_053945264.1">
    <property type="nucleotide sequence ID" value="NZ_CDMG01000004.1"/>
</dbReference>
<proteinExistence type="inferred from homology"/>
<keyword evidence="4 12" id="KW-0548">Nucleotidyltransferase</keyword>
<comment type="cofactor">
    <cofactor evidence="12">
        <name>Zn(2+)</name>
        <dbReference type="ChEBI" id="CHEBI:29105"/>
    </cofactor>
    <text evidence="12">Binds 1 zinc ion per monomer.</text>
</comment>
<dbReference type="SMART" id="SM00493">
    <property type="entry name" value="TOPRIM"/>
    <property type="match status" value="1"/>
</dbReference>
<name>A0A0K2Y7C2_9HELI</name>
<dbReference type="GO" id="GO:0005737">
    <property type="term" value="C:cytoplasm"/>
    <property type="evidence" value="ECO:0007669"/>
    <property type="project" value="TreeGrafter"/>
</dbReference>
<sequence>MLVIQNIKELKESLDIVDVMGKLVDLKRFGFSYKCVCPFHTEKTPSLSINPQKKYFYCFGCGVSGDVITFVQRLKGLEFVEAVKLVAQLSNFSLEIVEDGRIEPLRDALEALAYTANVAAIELLNAEDNRALAYVRARGLSTPLIKTFKLGFCSLRVVEKVRQAFSVDVLRLAGILNEKGHFSMLYRLLMPVMNFRGQVVGFSGRYPAENVPPEIIRYINTPATPLFKKSFMLYNLHQAMPSILEKKQVIVCEGFFDVMAFTHFGYPHVVCTMGVAFSEHHLKILTNLGVEIVFSFDSDVAGFNATLKALEMCFKAQYGACAVVYAKTDLPKSKALKDLDKFLKNGVKPNLFKQDGWTYFCRHHLRAELSIADKDKNYSYLNSLIQSYPPFLKDAFLSKLQALASVKSEVFKTYSKKPSIPHSKFSLEGRILLTMLESEEFRFIVYKNLSTEDFVLKEVFLNILAGNLDSHQAQALRSKFVMLEPKYWQMALRQFKAAGLKRSLQSALDSRDLKMVWLLDQRLKGVKRGF</sequence>
<comment type="similarity">
    <text evidence="12">Belongs to the DnaG primase family.</text>
</comment>
<dbReference type="GO" id="GO:0000428">
    <property type="term" value="C:DNA-directed RNA polymerase complex"/>
    <property type="evidence" value="ECO:0007669"/>
    <property type="project" value="UniProtKB-KW"/>
</dbReference>
<dbReference type="NCBIfam" id="TIGR01391">
    <property type="entry name" value="dnaG"/>
    <property type="match status" value="1"/>
</dbReference>
<dbReference type="Proteomes" id="UP000043437">
    <property type="component" value="Unassembled WGS sequence"/>
</dbReference>
<keyword evidence="8 12" id="KW-0862">Zinc</keyword>
<dbReference type="InterPro" id="IPR006295">
    <property type="entry name" value="DNA_primase_DnaG"/>
</dbReference>
<dbReference type="InterPro" id="IPR036977">
    <property type="entry name" value="DNA_primase_Znf_CHC2"/>
</dbReference>
<dbReference type="GO" id="GO:1990077">
    <property type="term" value="C:primosome complex"/>
    <property type="evidence" value="ECO:0007669"/>
    <property type="project" value="UniProtKB-KW"/>
</dbReference>
<dbReference type="PROSITE" id="PS50880">
    <property type="entry name" value="TOPRIM"/>
    <property type="match status" value="1"/>
</dbReference>
<dbReference type="GeneID" id="82131902"/>
<dbReference type="SUPFAM" id="SSF57783">
    <property type="entry name" value="Zinc beta-ribbon"/>
    <property type="match status" value="1"/>
</dbReference>
<keyword evidence="11 12" id="KW-0804">Transcription</keyword>
<dbReference type="Pfam" id="PF08275">
    <property type="entry name" value="DNAG_N"/>
    <property type="match status" value="1"/>
</dbReference>
<organism evidence="14 15">
    <name type="scientific">Helicobacter ailurogastricus</name>
    <dbReference type="NCBI Taxonomy" id="1578720"/>
    <lineage>
        <taxon>Bacteria</taxon>
        <taxon>Pseudomonadati</taxon>
        <taxon>Campylobacterota</taxon>
        <taxon>Epsilonproteobacteria</taxon>
        <taxon>Campylobacterales</taxon>
        <taxon>Helicobacteraceae</taxon>
        <taxon>Helicobacter</taxon>
    </lineage>
</organism>
<evidence type="ECO:0000313" key="15">
    <source>
        <dbReference type="Proteomes" id="UP000043437"/>
    </source>
</evidence>
<evidence type="ECO:0000256" key="4">
    <source>
        <dbReference type="ARBA" id="ARBA00022695"/>
    </source>
</evidence>
<dbReference type="Gene3D" id="3.90.580.10">
    <property type="entry name" value="Zinc finger, CHC2-type domain"/>
    <property type="match status" value="1"/>
</dbReference>
<dbReference type="HAMAP" id="MF_00974">
    <property type="entry name" value="DNA_primase_DnaG"/>
    <property type="match status" value="1"/>
</dbReference>
<dbReference type="InterPro" id="IPR037068">
    <property type="entry name" value="DNA_primase_core_N_sf"/>
</dbReference>
<evidence type="ECO:0000256" key="3">
    <source>
        <dbReference type="ARBA" id="ARBA00022679"/>
    </source>
</evidence>
<evidence type="ECO:0000256" key="12">
    <source>
        <dbReference type="HAMAP-Rule" id="MF_00974"/>
    </source>
</evidence>
<dbReference type="Pfam" id="PF13155">
    <property type="entry name" value="Toprim_2"/>
    <property type="match status" value="1"/>
</dbReference>
<comment type="function">
    <text evidence="12">RNA polymerase that catalyzes the synthesis of short RNA molecules used as primers for DNA polymerase during DNA replication.</text>
</comment>
<comment type="subunit">
    <text evidence="12">Monomer. Interacts with DnaB.</text>
</comment>
<dbReference type="InterPro" id="IPR050219">
    <property type="entry name" value="DnaG_primase"/>
</dbReference>
<dbReference type="InterPro" id="IPR034151">
    <property type="entry name" value="TOPRIM_DnaG_bac"/>
</dbReference>
<comment type="domain">
    <text evidence="12">Contains an N-terminal zinc-binding domain, a central core domain that contains the primase activity, and a C-terminal DnaB-binding domain.</text>
</comment>
<protein>
    <recommendedName>
        <fullName evidence="12">DNA primase</fullName>
        <ecNumber evidence="12">2.7.7.101</ecNumber>
    </recommendedName>
</protein>
<evidence type="ECO:0000313" key="14">
    <source>
        <dbReference type="EMBL" id="CRI32460.1"/>
    </source>
</evidence>
<accession>A0A0K2Y7C2</accession>
<evidence type="ECO:0000256" key="8">
    <source>
        <dbReference type="ARBA" id="ARBA00022833"/>
    </source>
</evidence>
<keyword evidence="6 12" id="KW-0479">Metal-binding</keyword>
<dbReference type="GO" id="GO:0003899">
    <property type="term" value="F:DNA-directed RNA polymerase activity"/>
    <property type="evidence" value="ECO:0007669"/>
    <property type="project" value="UniProtKB-UniRule"/>
</dbReference>
<feature type="zinc finger region" description="CHC2-type" evidence="12">
    <location>
        <begin position="37"/>
        <end position="61"/>
    </location>
</feature>
<evidence type="ECO:0000256" key="2">
    <source>
        <dbReference type="ARBA" id="ARBA00022515"/>
    </source>
</evidence>
<keyword evidence="1 12" id="KW-0240">DNA-directed RNA polymerase</keyword>
<dbReference type="GO" id="GO:0003677">
    <property type="term" value="F:DNA binding"/>
    <property type="evidence" value="ECO:0007669"/>
    <property type="project" value="UniProtKB-KW"/>
</dbReference>
<dbReference type="InterPro" id="IPR002694">
    <property type="entry name" value="Znf_CHC2"/>
</dbReference>
<dbReference type="AlphaFoldDB" id="A0A0K2Y7C2"/>
<dbReference type="InterPro" id="IPR006171">
    <property type="entry name" value="TOPRIM_dom"/>
</dbReference>
<keyword evidence="2 12" id="KW-0639">Primosome</keyword>
<gene>
    <name evidence="12" type="primary">dnaG</name>
    <name evidence="14" type="ORF">HAL07_09350</name>
</gene>
<keyword evidence="9" id="KW-0460">Magnesium</keyword>
<evidence type="ECO:0000256" key="6">
    <source>
        <dbReference type="ARBA" id="ARBA00022723"/>
    </source>
</evidence>
<dbReference type="GO" id="GO:0006269">
    <property type="term" value="P:DNA replication, synthesis of primer"/>
    <property type="evidence" value="ECO:0007669"/>
    <property type="project" value="UniProtKB-UniRule"/>
</dbReference>
<reference evidence="15" key="1">
    <citation type="submission" date="2014-12" db="EMBL/GenBank/DDBJ databases">
        <authorList>
            <person name="Jaenicke S."/>
        </authorList>
    </citation>
    <scope>NUCLEOTIDE SEQUENCE [LARGE SCALE GENOMIC DNA]</scope>
</reference>
<dbReference type="GO" id="GO:0008270">
    <property type="term" value="F:zinc ion binding"/>
    <property type="evidence" value="ECO:0007669"/>
    <property type="project" value="UniProtKB-UniRule"/>
</dbReference>
<dbReference type="EMBL" id="CDMG01000004">
    <property type="protein sequence ID" value="CRI32460.1"/>
    <property type="molecule type" value="Genomic_DNA"/>
</dbReference>
<feature type="domain" description="Toprim" evidence="13">
    <location>
        <begin position="247"/>
        <end position="331"/>
    </location>
</feature>
<dbReference type="SUPFAM" id="SSF56731">
    <property type="entry name" value="DNA primase core"/>
    <property type="match status" value="1"/>
</dbReference>
<keyword evidence="7 12" id="KW-0863">Zinc-finger</keyword>
<dbReference type="CDD" id="cd03364">
    <property type="entry name" value="TOPRIM_DnaG_primases"/>
    <property type="match status" value="1"/>
</dbReference>
<dbReference type="Gene3D" id="3.40.1360.10">
    <property type="match status" value="1"/>
</dbReference>
<dbReference type="Gene3D" id="3.90.980.10">
    <property type="entry name" value="DNA primase, catalytic core, N-terminal domain"/>
    <property type="match status" value="1"/>
</dbReference>
<evidence type="ECO:0000256" key="10">
    <source>
        <dbReference type="ARBA" id="ARBA00023125"/>
    </source>
</evidence>
<dbReference type="InterPro" id="IPR030846">
    <property type="entry name" value="DnaG_bac"/>
</dbReference>
<dbReference type="InterPro" id="IPR013264">
    <property type="entry name" value="DNAG_N"/>
</dbReference>
<dbReference type="EC" id="2.7.7.101" evidence="12"/>
<dbReference type="SMART" id="SM00400">
    <property type="entry name" value="ZnF_CHCC"/>
    <property type="match status" value="1"/>
</dbReference>
<dbReference type="PANTHER" id="PTHR30313:SF2">
    <property type="entry name" value="DNA PRIMASE"/>
    <property type="match status" value="1"/>
</dbReference>
<evidence type="ECO:0000256" key="11">
    <source>
        <dbReference type="ARBA" id="ARBA00023163"/>
    </source>
</evidence>
<evidence type="ECO:0000256" key="5">
    <source>
        <dbReference type="ARBA" id="ARBA00022705"/>
    </source>
</evidence>
<dbReference type="PANTHER" id="PTHR30313">
    <property type="entry name" value="DNA PRIMASE"/>
    <property type="match status" value="1"/>
</dbReference>
<keyword evidence="5 12" id="KW-0235">DNA replication</keyword>
<keyword evidence="10 12" id="KW-0238">DNA-binding</keyword>
<keyword evidence="3 12" id="KW-0808">Transferase</keyword>
<evidence type="ECO:0000256" key="9">
    <source>
        <dbReference type="ARBA" id="ARBA00022842"/>
    </source>
</evidence>